<dbReference type="EMBL" id="CAJSTJ010000140">
    <property type="protein sequence ID" value="CAG7561117.1"/>
    <property type="molecule type" value="Genomic_DNA"/>
</dbReference>
<proteinExistence type="predicted"/>
<evidence type="ECO:0000313" key="2">
    <source>
        <dbReference type="EMBL" id="CAG7561117.1"/>
    </source>
</evidence>
<accession>A0A8J2IQH4</accession>
<dbReference type="AlphaFoldDB" id="A0A8J2IQH4"/>
<dbReference type="Pfam" id="PF13238">
    <property type="entry name" value="AAA_18"/>
    <property type="match status" value="1"/>
</dbReference>
<sequence>MALPIIHINGYPGTGKLTIARKLVEVLSHCNAKLVHNHLLIDPVDAILPRSSPEYQPARRALRAVIFDAIATSPDTNNSIHIFTDFQSNDFIGRGVMNEYIDLADRHKALLVPITLTCSKEENLRRLASYERGYHGKLTEPLVVEHLRNVTEVYQWPEGQPLHLNLDVTELTVAEAVLAIVEHLGYQTYYALTLIFLRRCRPKRGHRSNGVVSSGAASMSPEAAGFAGIMNQFFDNIGASPLPSFDMDFSTNQDAVSGGSSLLPDPLSNASTQQDHNQYPRAAINDRPADATRPSQIIESVTNLTMSSQKCSCIELVNQHFSEIESSLETFQTLKILKRSLVSARTILECTICFQSIKSSRTSRNVYLLGSLLSSIGSSYGDFFYTQKQQAYDSSTPIQLSIGKQANGGDMVEVSLEGPSYVAFLQASLKGELDCLVQLGDELAARQSQSHTEGHENSSDGGVSKGSRYDNRLRMF</sequence>
<feature type="region of interest" description="Disordered" evidence="1">
    <location>
        <begin position="447"/>
        <end position="466"/>
    </location>
</feature>
<dbReference type="CDD" id="cd02019">
    <property type="entry name" value="NK"/>
    <property type="match status" value="1"/>
</dbReference>
<evidence type="ECO:0000313" key="3">
    <source>
        <dbReference type="Proteomes" id="UP000693738"/>
    </source>
</evidence>
<name>A0A8J2IQH4_FUSEQ</name>
<feature type="region of interest" description="Disordered" evidence="1">
    <location>
        <begin position="256"/>
        <end position="292"/>
    </location>
</feature>
<dbReference type="Proteomes" id="UP000693738">
    <property type="component" value="Unassembled WGS sequence"/>
</dbReference>
<gene>
    <name evidence="2" type="ORF">FEQUK3_LOCUS6855</name>
</gene>
<feature type="compositionally biased region" description="Low complexity" evidence="1">
    <location>
        <begin position="257"/>
        <end position="268"/>
    </location>
</feature>
<organism evidence="2 3">
    <name type="scientific">Fusarium equiseti</name>
    <name type="common">Fusarium scirpi</name>
    <dbReference type="NCBI Taxonomy" id="61235"/>
    <lineage>
        <taxon>Eukaryota</taxon>
        <taxon>Fungi</taxon>
        <taxon>Dikarya</taxon>
        <taxon>Ascomycota</taxon>
        <taxon>Pezizomycotina</taxon>
        <taxon>Sordariomycetes</taxon>
        <taxon>Hypocreomycetidae</taxon>
        <taxon>Hypocreales</taxon>
        <taxon>Nectriaceae</taxon>
        <taxon>Fusarium</taxon>
        <taxon>Fusarium incarnatum-equiseti species complex</taxon>
    </lineage>
</organism>
<comment type="caution">
    <text evidence="2">The sequence shown here is derived from an EMBL/GenBank/DDBJ whole genome shotgun (WGS) entry which is preliminary data.</text>
</comment>
<protein>
    <submittedName>
        <fullName evidence="2">Uncharacterized protein</fullName>
    </submittedName>
</protein>
<evidence type="ECO:0000256" key="1">
    <source>
        <dbReference type="SAM" id="MobiDB-lite"/>
    </source>
</evidence>
<reference evidence="2" key="1">
    <citation type="submission" date="2021-05" db="EMBL/GenBank/DDBJ databases">
        <authorList>
            <person name="Khan N."/>
        </authorList>
    </citation>
    <scope>NUCLEOTIDE SEQUENCE</scope>
</reference>